<reference evidence="2" key="2">
    <citation type="journal article" date="2020" name="Environ. Microbiol.">
        <title>The extreme plant-growth-promoting properties of Pantoea phytobeneficialis MSR2 revealed by functional and genomic analysis.</title>
        <authorList>
            <person name="Nascimento F.X."/>
            <person name="Hernandez A.G."/>
            <person name="Glick B.R."/>
            <person name="Rossi M.J."/>
        </authorList>
    </citation>
    <scope>NUCLEOTIDE SEQUENCE</scope>
    <source>
        <strain evidence="2">MSR2</strain>
    </source>
</reference>
<evidence type="ECO:0000313" key="4">
    <source>
        <dbReference type="Proteomes" id="UP001171299"/>
    </source>
</evidence>
<protein>
    <submittedName>
        <fullName evidence="2">Uncharacterized protein</fullName>
    </submittedName>
</protein>
<dbReference type="KEGG" id="ppho:CTZ24_17490"/>
<evidence type="ECO:0000313" key="1">
    <source>
        <dbReference type="EMBL" id="MDO6408693.1"/>
    </source>
</evidence>
<organism evidence="2 3">
    <name type="scientific">Pantoea phytobeneficialis</name>
    <dbReference type="NCBI Taxonomy" id="2052056"/>
    <lineage>
        <taxon>Bacteria</taxon>
        <taxon>Pseudomonadati</taxon>
        <taxon>Pseudomonadota</taxon>
        <taxon>Gammaproteobacteria</taxon>
        <taxon>Enterobacterales</taxon>
        <taxon>Erwiniaceae</taxon>
        <taxon>Pantoea</taxon>
    </lineage>
</organism>
<keyword evidence="4" id="KW-1185">Reference proteome</keyword>
<reference evidence="1" key="3">
    <citation type="submission" date="2023-07" db="EMBL/GenBank/DDBJ databases">
        <title>The extreme plant-growth-promoting properties of Pantoea phytobeneficialis PF55 revealed by functional and genomic analysis.</title>
        <authorList>
            <person name="Nascimento F.X."/>
            <person name="Marcio R.J."/>
        </authorList>
    </citation>
    <scope>NUCLEOTIDE SEQUENCE</scope>
    <source>
        <strain evidence="1">PF55</strain>
    </source>
</reference>
<dbReference type="RefSeq" id="WP_208724209.1">
    <property type="nucleotide sequence ID" value="NZ_CP024636.1"/>
</dbReference>
<evidence type="ECO:0000313" key="2">
    <source>
        <dbReference type="EMBL" id="QGR08120.1"/>
    </source>
</evidence>
<evidence type="ECO:0000313" key="3">
    <source>
        <dbReference type="Proteomes" id="UP000424872"/>
    </source>
</evidence>
<accession>A0AAP9H7D7</accession>
<dbReference type="AlphaFoldDB" id="A0AAP9H7D7"/>
<dbReference type="Proteomes" id="UP001171299">
    <property type="component" value="Unassembled WGS sequence"/>
</dbReference>
<dbReference type="Proteomes" id="UP000424872">
    <property type="component" value="Chromosome"/>
</dbReference>
<sequence length="98" mass="10908">MSQSHHFGYGKFTKELWIAGKKIFPKVVEVDVEFETDVQWDWLIADINGNIIKTVTGGKASWSSLHLASHGLYGDYSIGFKSDISAVKSIKQGDVQYG</sequence>
<dbReference type="EMBL" id="JAUOOM010000020">
    <property type="protein sequence ID" value="MDO6408693.1"/>
    <property type="molecule type" value="Genomic_DNA"/>
</dbReference>
<name>A0AAP9H7D7_9GAMM</name>
<dbReference type="EMBL" id="CP024636">
    <property type="protein sequence ID" value="QGR08120.1"/>
    <property type="molecule type" value="Genomic_DNA"/>
</dbReference>
<reference evidence="3" key="1">
    <citation type="submission" date="2017-11" db="EMBL/GenBank/DDBJ databases">
        <title>Genome sequence of Pantoea sp. MSR2.</title>
        <authorList>
            <person name="Nascimento F.X."/>
        </authorList>
    </citation>
    <scope>NUCLEOTIDE SEQUENCE [LARGE SCALE GENOMIC DNA]</scope>
    <source>
        <strain evidence="3">MSR2</strain>
    </source>
</reference>
<gene>
    <name evidence="2" type="ORF">CTZ24_17490</name>
    <name evidence="1" type="ORF">Q3404_19165</name>
</gene>
<proteinExistence type="predicted"/>